<dbReference type="AlphaFoldDB" id="A0A1G8XUH4"/>
<evidence type="ECO:0000256" key="4">
    <source>
        <dbReference type="PROSITE-ProRule" id="PRU00335"/>
    </source>
</evidence>
<keyword evidence="7" id="KW-1185">Reference proteome</keyword>
<dbReference type="SUPFAM" id="SSF48498">
    <property type="entry name" value="Tetracyclin repressor-like, C-terminal domain"/>
    <property type="match status" value="1"/>
</dbReference>
<feature type="DNA-binding region" description="H-T-H motif" evidence="4">
    <location>
        <begin position="32"/>
        <end position="51"/>
    </location>
</feature>
<accession>A0A1G8XUH4</accession>
<dbReference type="Pfam" id="PF00440">
    <property type="entry name" value="TetR_N"/>
    <property type="match status" value="1"/>
</dbReference>
<proteinExistence type="predicted"/>
<feature type="domain" description="HTH tetR-type" evidence="5">
    <location>
        <begin position="9"/>
        <end position="69"/>
    </location>
</feature>
<dbReference type="PROSITE" id="PS50977">
    <property type="entry name" value="HTH_TETR_2"/>
    <property type="match status" value="1"/>
</dbReference>
<keyword evidence="3" id="KW-0804">Transcription</keyword>
<dbReference type="Proteomes" id="UP000199213">
    <property type="component" value="Unassembled WGS sequence"/>
</dbReference>
<keyword evidence="1" id="KW-0805">Transcription regulation</keyword>
<dbReference type="InterPro" id="IPR023772">
    <property type="entry name" value="DNA-bd_HTH_TetR-type_CS"/>
</dbReference>
<sequence length="228" mass="25590">MARRQERAEQTRSRVVHAAAEVVERDGVRDATLTRIVAVAGVSKGALYFHFDTKEQLADAVYEAGIARLGKVVAENYRWYRSALDTLALLSGALVRTLRRDVVARAMIRLARETDVSSRLSGDPHHQWWLLVYRLLVRARNQREVPSGMDLEAGAGLLVSATVGLEILARNNPAWWNEGSVERIWHMLLHVREQVVAVTGSSEEVLSEWRLPFETHSGSTLKSTARLD</sequence>
<dbReference type="EMBL" id="FNFM01000003">
    <property type="protein sequence ID" value="SDJ94229.1"/>
    <property type="molecule type" value="Genomic_DNA"/>
</dbReference>
<dbReference type="GO" id="GO:0003700">
    <property type="term" value="F:DNA-binding transcription factor activity"/>
    <property type="evidence" value="ECO:0007669"/>
    <property type="project" value="TreeGrafter"/>
</dbReference>
<keyword evidence="2 4" id="KW-0238">DNA-binding</keyword>
<dbReference type="PRINTS" id="PR00455">
    <property type="entry name" value="HTHTETR"/>
</dbReference>
<dbReference type="OrthoDB" id="3237195at2"/>
<dbReference type="GO" id="GO:0000976">
    <property type="term" value="F:transcription cis-regulatory region binding"/>
    <property type="evidence" value="ECO:0007669"/>
    <property type="project" value="TreeGrafter"/>
</dbReference>
<reference evidence="7" key="1">
    <citation type="submission" date="2016-10" db="EMBL/GenBank/DDBJ databases">
        <authorList>
            <person name="Varghese N."/>
            <person name="Submissions S."/>
        </authorList>
    </citation>
    <scope>NUCLEOTIDE SEQUENCE [LARGE SCALE GENOMIC DNA]</scope>
    <source>
        <strain evidence="7">DSM 45460</strain>
    </source>
</reference>
<dbReference type="InterPro" id="IPR001647">
    <property type="entry name" value="HTH_TetR"/>
</dbReference>
<evidence type="ECO:0000313" key="6">
    <source>
        <dbReference type="EMBL" id="SDJ94229.1"/>
    </source>
</evidence>
<dbReference type="SUPFAM" id="SSF46689">
    <property type="entry name" value="Homeodomain-like"/>
    <property type="match status" value="1"/>
</dbReference>
<dbReference type="InterPro" id="IPR050109">
    <property type="entry name" value="HTH-type_TetR-like_transc_reg"/>
</dbReference>
<evidence type="ECO:0000256" key="3">
    <source>
        <dbReference type="ARBA" id="ARBA00023163"/>
    </source>
</evidence>
<dbReference type="PROSITE" id="PS01081">
    <property type="entry name" value="HTH_TETR_1"/>
    <property type="match status" value="1"/>
</dbReference>
<evidence type="ECO:0000256" key="1">
    <source>
        <dbReference type="ARBA" id="ARBA00023015"/>
    </source>
</evidence>
<dbReference type="RefSeq" id="WP_092626919.1">
    <property type="nucleotide sequence ID" value="NZ_FNFM01000003.1"/>
</dbReference>
<organism evidence="6 7">
    <name type="scientific">Actinopolyspora mzabensis</name>
    <dbReference type="NCBI Taxonomy" id="995066"/>
    <lineage>
        <taxon>Bacteria</taxon>
        <taxon>Bacillati</taxon>
        <taxon>Actinomycetota</taxon>
        <taxon>Actinomycetes</taxon>
        <taxon>Actinopolysporales</taxon>
        <taxon>Actinopolysporaceae</taxon>
        <taxon>Actinopolyspora</taxon>
    </lineage>
</organism>
<dbReference type="Gene3D" id="1.10.357.10">
    <property type="entry name" value="Tetracycline Repressor, domain 2"/>
    <property type="match status" value="1"/>
</dbReference>
<dbReference type="InterPro" id="IPR036271">
    <property type="entry name" value="Tet_transcr_reg_TetR-rel_C_sf"/>
</dbReference>
<protein>
    <submittedName>
        <fullName evidence="6">Transcriptional regulator, TetR family</fullName>
    </submittedName>
</protein>
<name>A0A1G8XUH4_ACTMZ</name>
<evidence type="ECO:0000313" key="7">
    <source>
        <dbReference type="Proteomes" id="UP000199213"/>
    </source>
</evidence>
<gene>
    <name evidence="6" type="ORF">SAMN04487820_10378</name>
</gene>
<dbReference type="InterPro" id="IPR009057">
    <property type="entry name" value="Homeodomain-like_sf"/>
</dbReference>
<dbReference type="PANTHER" id="PTHR30055:SF234">
    <property type="entry name" value="HTH-TYPE TRANSCRIPTIONAL REGULATOR BETI"/>
    <property type="match status" value="1"/>
</dbReference>
<evidence type="ECO:0000259" key="5">
    <source>
        <dbReference type="PROSITE" id="PS50977"/>
    </source>
</evidence>
<evidence type="ECO:0000256" key="2">
    <source>
        <dbReference type="ARBA" id="ARBA00023125"/>
    </source>
</evidence>
<dbReference type="PANTHER" id="PTHR30055">
    <property type="entry name" value="HTH-TYPE TRANSCRIPTIONAL REGULATOR RUTR"/>
    <property type="match status" value="1"/>
</dbReference>